<gene>
    <name evidence="2" type="ORF">HDA33_002280</name>
</gene>
<dbReference type="Proteomes" id="UP000567246">
    <property type="component" value="Unassembled WGS sequence"/>
</dbReference>
<name>A0A7W9JLL8_9MICC</name>
<proteinExistence type="predicted"/>
<sequence>MVLQLVVGGRRIAETQEDAAEQASPRVRLVVDPPRAEG</sequence>
<dbReference type="AlphaFoldDB" id="A0A7W9JLL8"/>
<reference evidence="2 3" key="1">
    <citation type="submission" date="2020-08" db="EMBL/GenBank/DDBJ databases">
        <title>Sequencing the genomes of 1000 actinobacteria strains.</title>
        <authorList>
            <person name="Klenk H.-P."/>
        </authorList>
    </citation>
    <scope>NUCLEOTIDE SEQUENCE [LARGE SCALE GENOMIC DNA]</scope>
    <source>
        <strain evidence="2 3">DSM 17945</strain>
    </source>
</reference>
<dbReference type="EMBL" id="JACHMW010000001">
    <property type="protein sequence ID" value="MBB5849716.1"/>
    <property type="molecule type" value="Genomic_DNA"/>
</dbReference>
<comment type="caution">
    <text evidence="2">The sequence shown here is derived from an EMBL/GenBank/DDBJ whole genome shotgun (WGS) entry which is preliminary data.</text>
</comment>
<keyword evidence="3" id="KW-1185">Reference proteome</keyword>
<evidence type="ECO:0000256" key="1">
    <source>
        <dbReference type="SAM" id="MobiDB-lite"/>
    </source>
</evidence>
<accession>A0A7W9JLL8</accession>
<protein>
    <submittedName>
        <fullName evidence="2">Uncharacterized protein</fullName>
    </submittedName>
</protein>
<evidence type="ECO:0000313" key="2">
    <source>
        <dbReference type="EMBL" id="MBB5849716.1"/>
    </source>
</evidence>
<organism evidence="2 3">
    <name type="scientific">Micrococcus endophyticus</name>
    <dbReference type="NCBI Taxonomy" id="455343"/>
    <lineage>
        <taxon>Bacteria</taxon>
        <taxon>Bacillati</taxon>
        <taxon>Actinomycetota</taxon>
        <taxon>Actinomycetes</taxon>
        <taxon>Micrococcales</taxon>
        <taxon>Micrococcaceae</taxon>
        <taxon>Micrococcus</taxon>
    </lineage>
</organism>
<feature type="region of interest" description="Disordered" evidence="1">
    <location>
        <begin position="15"/>
        <end position="38"/>
    </location>
</feature>
<evidence type="ECO:0000313" key="3">
    <source>
        <dbReference type="Proteomes" id="UP000567246"/>
    </source>
</evidence>